<evidence type="ECO:0000313" key="9">
    <source>
        <dbReference type="EMBL" id="KAJ3697364.1"/>
    </source>
</evidence>
<keyword evidence="6" id="KW-0539">Nucleus</keyword>
<evidence type="ECO:0000256" key="2">
    <source>
        <dbReference type="ARBA" id="ARBA00008585"/>
    </source>
</evidence>
<dbReference type="Proteomes" id="UP001210211">
    <property type="component" value="Unassembled WGS sequence"/>
</dbReference>
<dbReference type="Pfam" id="PF10345">
    <property type="entry name" value="Cohesin_load"/>
    <property type="match status" value="1"/>
</dbReference>
<keyword evidence="3" id="KW-0132">Cell division</keyword>
<evidence type="ECO:0000313" key="10">
    <source>
        <dbReference type="Proteomes" id="UP001210211"/>
    </source>
</evidence>
<evidence type="ECO:0000256" key="7">
    <source>
        <dbReference type="ARBA" id="ARBA00023306"/>
    </source>
</evidence>
<dbReference type="Gene3D" id="1.25.40.10">
    <property type="entry name" value="Tetratricopeptide repeat domain"/>
    <property type="match status" value="1"/>
</dbReference>
<evidence type="ECO:0008006" key="11">
    <source>
        <dbReference type="Google" id="ProtNLM"/>
    </source>
</evidence>
<evidence type="ECO:0000256" key="8">
    <source>
        <dbReference type="SAM" id="MobiDB-lite"/>
    </source>
</evidence>
<gene>
    <name evidence="9" type="ORF">LUZ61_001069</name>
</gene>
<evidence type="ECO:0000256" key="1">
    <source>
        <dbReference type="ARBA" id="ARBA00004123"/>
    </source>
</evidence>
<feature type="region of interest" description="Disordered" evidence="8">
    <location>
        <begin position="687"/>
        <end position="715"/>
    </location>
</feature>
<dbReference type="InterPro" id="IPR011990">
    <property type="entry name" value="TPR-like_helical_dom_sf"/>
</dbReference>
<dbReference type="SUPFAM" id="SSF48452">
    <property type="entry name" value="TPR-like"/>
    <property type="match status" value="1"/>
</dbReference>
<evidence type="ECO:0000256" key="6">
    <source>
        <dbReference type="ARBA" id="ARBA00023242"/>
    </source>
</evidence>
<keyword evidence="10" id="KW-1185">Reference proteome</keyword>
<reference evidence="9 10" key="1">
    <citation type="journal article" date="2022" name="Cell">
        <title>Repeat-based holocentromeres influence genome architecture and karyotype evolution.</title>
        <authorList>
            <person name="Hofstatter P.G."/>
            <person name="Thangavel G."/>
            <person name="Lux T."/>
            <person name="Neumann P."/>
            <person name="Vondrak T."/>
            <person name="Novak P."/>
            <person name="Zhang M."/>
            <person name="Costa L."/>
            <person name="Castellani M."/>
            <person name="Scott A."/>
            <person name="Toegelov H."/>
            <person name="Fuchs J."/>
            <person name="Mata-Sucre Y."/>
            <person name="Dias Y."/>
            <person name="Vanzela A.L.L."/>
            <person name="Huettel B."/>
            <person name="Almeida C.C.S."/>
            <person name="Simkova H."/>
            <person name="Souza G."/>
            <person name="Pedrosa-Harand A."/>
            <person name="Macas J."/>
            <person name="Mayer K.F.X."/>
            <person name="Houben A."/>
            <person name="Marques A."/>
        </authorList>
    </citation>
    <scope>NUCLEOTIDE SEQUENCE [LARGE SCALE GENOMIC DNA]</scope>
    <source>
        <strain evidence="9">RhyTen1mFocal</strain>
    </source>
</reference>
<dbReference type="InterPro" id="IPR019440">
    <property type="entry name" value="MAU2"/>
</dbReference>
<dbReference type="GO" id="GO:0007059">
    <property type="term" value="P:chromosome segregation"/>
    <property type="evidence" value="ECO:0007669"/>
    <property type="project" value="UniProtKB-KW"/>
</dbReference>
<dbReference type="AlphaFoldDB" id="A0AAD5ZGQ0"/>
<sequence length="715" mass="80781">MASITPPAIEGLCALAEESCLCRDFPAAIRCLEAALSSPDSFPLSPLLESQIRLRLASLLLAHTHNLHDAKSHLERSLLLLSPLPSAPLPLKLLTHSMLSNTYHLVGAIRQQKHILFKAIQLVNHSSGLVLPRDEALMWICNFQSQMASALAVEADYPGSLEAIESGKVAAEGTGSPELKVFFAASELHIHLLHWDDSQVVDSAVQRCAGLWEEIPSYQKPRCTGLFLYAELLRTFYLLRTCDYKTASQRVEMLDIAMKKEMQRLEKVKEINSELLSIQRSLSQPDRHQMERFALEEKQGRLSERLKVETGLDIDFLDLDYEDKLYLAPQPMDGEWLPRNAVFAIVDLMVVMVGRPKGIFKECGKRIQSGLQLIYGELVKLGIVDGVTEMNLQQSTIWMAGLYLMLLLQFLENKVAVELTRSEFVEAQEALIQMKHWFVRFPTILQGCESTIEMLRGQYAHSVGCFREAAFHFVEASKLTDSKSMQSMCQVYAAVSDICLGDPESTSQALDLVGPVYQIMESFVGVREKTCIIFVYGLLLMKQQNLQEARIRLASGLKIAHQQLGNIQLVSQYLTILGTLALQLHDNAQAREILKSSLTLAKTLYDIPTQIWVLSVFTDLYRELGERENENENSEYKRKKEDDLQRRLYEAHLQEHHHELIAMERIKVQPLHEAVLKQMEAGPSVRTDLDIPESIGLPPTKPASGPRLRDRGKKR</sequence>
<dbReference type="PANTHER" id="PTHR21394">
    <property type="entry name" value="MAU2 CHROMATID COHESION FACTOR HOMOLOG"/>
    <property type="match status" value="1"/>
</dbReference>
<comment type="subcellular location">
    <subcellularLocation>
        <location evidence="1">Nucleus</location>
    </subcellularLocation>
</comment>
<keyword evidence="4" id="KW-0498">Mitosis</keyword>
<evidence type="ECO:0000256" key="4">
    <source>
        <dbReference type="ARBA" id="ARBA00022776"/>
    </source>
</evidence>
<dbReference type="FunFam" id="1.25.40.10:FF:000614">
    <property type="entry name" value="Sister chromatid cohesion protein SCC4"/>
    <property type="match status" value="1"/>
</dbReference>
<accession>A0AAD5ZGQ0</accession>
<organism evidence="9 10">
    <name type="scientific">Rhynchospora tenuis</name>
    <dbReference type="NCBI Taxonomy" id="198213"/>
    <lineage>
        <taxon>Eukaryota</taxon>
        <taxon>Viridiplantae</taxon>
        <taxon>Streptophyta</taxon>
        <taxon>Embryophyta</taxon>
        <taxon>Tracheophyta</taxon>
        <taxon>Spermatophyta</taxon>
        <taxon>Magnoliopsida</taxon>
        <taxon>Liliopsida</taxon>
        <taxon>Poales</taxon>
        <taxon>Cyperaceae</taxon>
        <taxon>Cyperoideae</taxon>
        <taxon>Rhynchosporeae</taxon>
        <taxon>Rhynchospora</taxon>
    </lineage>
</organism>
<evidence type="ECO:0000256" key="3">
    <source>
        <dbReference type="ARBA" id="ARBA00022618"/>
    </source>
</evidence>
<dbReference type="GO" id="GO:0005634">
    <property type="term" value="C:nucleus"/>
    <property type="evidence" value="ECO:0007669"/>
    <property type="project" value="UniProtKB-SubCell"/>
</dbReference>
<keyword evidence="5" id="KW-0159">Chromosome partition</keyword>
<protein>
    <recommendedName>
        <fullName evidence="11">Sister chromatid cohesion protein SCC4</fullName>
    </recommendedName>
</protein>
<evidence type="ECO:0000256" key="5">
    <source>
        <dbReference type="ARBA" id="ARBA00022829"/>
    </source>
</evidence>
<comment type="caution">
    <text evidence="9">The sequence shown here is derived from an EMBL/GenBank/DDBJ whole genome shotgun (WGS) entry which is preliminary data.</text>
</comment>
<comment type="similarity">
    <text evidence="2">Belongs to the SCC4/mau-2 family.</text>
</comment>
<keyword evidence="7" id="KW-0131">Cell cycle</keyword>
<dbReference type="GO" id="GO:0051301">
    <property type="term" value="P:cell division"/>
    <property type="evidence" value="ECO:0007669"/>
    <property type="project" value="UniProtKB-KW"/>
</dbReference>
<dbReference type="GO" id="GO:0007064">
    <property type="term" value="P:mitotic sister chromatid cohesion"/>
    <property type="evidence" value="ECO:0007669"/>
    <property type="project" value="InterPro"/>
</dbReference>
<proteinExistence type="inferred from homology"/>
<dbReference type="EMBL" id="JAMRDG010000001">
    <property type="protein sequence ID" value="KAJ3697364.1"/>
    <property type="molecule type" value="Genomic_DNA"/>
</dbReference>
<name>A0AAD5ZGQ0_9POAL</name>